<evidence type="ECO:0000256" key="5">
    <source>
        <dbReference type="ARBA" id="ARBA00022989"/>
    </source>
</evidence>
<accession>A0AAW1P265</accession>
<evidence type="ECO:0000313" key="8">
    <source>
        <dbReference type="EMBL" id="KAK9802978.1"/>
    </source>
</evidence>
<organism evidence="8 9">
    <name type="scientific">Symbiochloris irregularis</name>
    <dbReference type="NCBI Taxonomy" id="706552"/>
    <lineage>
        <taxon>Eukaryota</taxon>
        <taxon>Viridiplantae</taxon>
        <taxon>Chlorophyta</taxon>
        <taxon>core chlorophytes</taxon>
        <taxon>Trebouxiophyceae</taxon>
        <taxon>Trebouxiales</taxon>
        <taxon>Trebouxiaceae</taxon>
        <taxon>Symbiochloris</taxon>
    </lineage>
</organism>
<gene>
    <name evidence="8" type="ORF">WJX73_002803</name>
</gene>
<feature type="transmembrane region" description="Helical" evidence="7">
    <location>
        <begin position="101"/>
        <end position="118"/>
    </location>
</feature>
<protein>
    <recommendedName>
        <fullName evidence="10">EamA domain-containing protein</fullName>
    </recommendedName>
</protein>
<keyword evidence="5 7" id="KW-1133">Transmembrane helix</keyword>
<dbReference type="InterPro" id="IPR009262">
    <property type="entry name" value="SLC35_F1/F2/F6"/>
</dbReference>
<comment type="similarity">
    <text evidence="2">Belongs to the SLC35F solute transporter family.</text>
</comment>
<keyword evidence="3" id="KW-0813">Transport</keyword>
<dbReference type="Proteomes" id="UP001465755">
    <property type="component" value="Unassembled WGS sequence"/>
</dbReference>
<feature type="transmembrane region" description="Helical" evidence="7">
    <location>
        <begin position="49"/>
        <end position="69"/>
    </location>
</feature>
<name>A0AAW1P265_9CHLO</name>
<evidence type="ECO:0008006" key="10">
    <source>
        <dbReference type="Google" id="ProtNLM"/>
    </source>
</evidence>
<evidence type="ECO:0000313" key="9">
    <source>
        <dbReference type="Proteomes" id="UP001465755"/>
    </source>
</evidence>
<dbReference type="PANTHER" id="PTHR35748">
    <property type="entry name" value="OS05G0358400 PROTEIN"/>
    <property type="match status" value="1"/>
</dbReference>
<sequence length="547" mass="60179">MGATSTQLANTGVSLPTTQSFINYVLLAALFGGTLVYSKRPLQNAWYKYAALAVLDVEANYLLITAYRFTSITSVTLLDCFTIPVAVVLSWWVLRARYGALHWAGIAICVGGLVFLVVTESSGSTSSGSAPFLGDAIVLLGATMYGICNVFQEKFLGNSGTVEVLAMAGTFGALLSGVQALILEHNELWHLQWSGQVVGLMFGFGLALFVFACLGPLVLMWSGSAAFNLSLLTSDLWAGLARILFFGGFDSRQGWSFASSLLLTASGITIYTAGKSPYDPAGAQQDSIDINLPDRLEAADILKLRDGQDKLSLVGFGSLLSIRSARSTFPELTSFQVARVNNFRRVFAHTAAVFHKNGIARPSTKEIASLSCEECPDQAIVTSLFQIQADMKSVEAFIDREHEFRFLAVDVNLLDGRQWPHKAVICGRWNDSDYRRERCSDEVWHERYAQYGLQQVWSDDVLPCRVYLRHCVLSAENLGPEAYDSFLDCTYLSDRTTTIRSYLEQHPSIMQEQPPDSLIGRAQRRHAQMTSACHGSSLRSTGPWQNT</sequence>
<dbReference type="GO" id="GO:0022857">
    <property type="term" value="F:transmembrane transporter activity"/>
    <property type="evidence" value="ECO:0007669"/>
    <property type="project" value="InterPro"/>
</dbReference>
<feature type="transmembrane region" description="Helical" evidence="7">
    <location>
        <begin position="20"/>
        <end position="37"/>
    </location>
</feature>
<comment type="subcellular location">
    <subcellularLocation>
        <location evidence="1">Membrane</location>
        <topology evidence="1">Multi-pass membrane protein</topology>
    </subcellularLocation>
</comment>
<dbReference type="SUPFAM" id="SSF103481">
    <property type="entry name" value="Multidrug resistance efflux transporter EmrE"/>
    <property type="match status" value="1"/>
</dbReference>
<feature type="transmembrane region" description="Helical" evidence="7">
    <location>
        <begin position="195"/>
        <end position="219"/>
    </location>
</feature>
<dbReference type="PANTHER" id="PTHR35748:SF1">
    <property type="entry name" value="OS05G0358400 PROTEIN"/>
    <property type="match status" value="1"/>
</dbReference>
<dbReference type="InterPro" id="IPR037185">
    <property type="entry name" value="EmrE-like"/>
</dbReference>
<comment type="caution">
    <text evidence="8">The sequence shown here is derived from an EMBL/GenBank/DDBJ whole genome shotgun (WGS) entry which is preliminary data.</text>
</comment>
<evidence type="ECO:0000256" key="2">
    <source>
        <dbReference type="ARBA" id="ARBA00007863"/>
    </source>
</evidence>
<reference evidence="8 9" key="1">
    <citation type="journal article" date="2024" name="Nat. Commun.">
        <title>Phylogenomics reveals the evolutionary origins of lichenization in chlorophyte algae.</title>
        <authorList>
            <person name="Puginier C."/>
            <person name="Libourel C."/>
            <person name="Otte J."/>
            <person name="Skaloud P."/>
            <person name="Haon M."/>
            <person name="Grisel S."/>
            <person name="Petersen M."/>
            <person name="Berrin J.G."/>
            <person name="Delaux P.M."/>
            <person name="Dal Grande F."/>
            <person name="Keller J."/>
        </authorList>
    </citation>
    <scope>NUCLEOTIDE SEQUENCE [LARGE SCALE GENOMIC DNA]</scope>
    <source>
        <strain evidence="8 9">SAG 2036</strain>
    </source>
</reference>
<keyword evidence="4 7" id="KW-0812">Transmembrane</keyword>
<dbReference type="EMBL" id="JALJOQ010000064">
    <property type="protein sequence ID" value="KAK9802978.1"/>
    <property type="molecule type" value="Genomic_DNA"/>
</dbReference>
<feature type="transmembrane region" description="Helical" evidence="7">
    <location>
        <begin position="130"/>
        <end position="152"/>
    </location>
</feature>
<evidence type="ECO:0000256" key="4">
    <source>
        <dbReference type="ARBA" id="ARBA00022692"/>
    </source>
</evidence>
<evidence type="ECO:0000256" key="3">
    <source>
        <dbReference type="ARBA" id="ARBA00022448"/>
    </source>
</evidence>
<feature type="transmembrane region" description="Helical" evidence="7">
    <location>
        <begin position="164"/>
        <end position="183"/>
    </location>
</feature>
<dbReference type="Pfam" id="PF06027">
    <property type="entry name" value="SLC35F"/>
    <property type="match status" value="1"/>
</dbReference>
<feature type="transmembrane region" description="Helical" evidence="7">
    <location>
        <begin position="75"/>
        <end position="94"/>
    </location>
</feature>
<evidence type="ECO:0000256" key="7">
    <source>
        <dbReference type="SAM" id="Phobius"/>
    </source>
</evidence>
<dbReference type="GO" id="GO:0016020">
    <property type="term" value="C:membrane"/>
    <property type="evidence" value="ECO:0007669"/>
    <property type="project" value="UniProtKB-SubCell"/>
</dbReference>
<evidence type="ECO:0000256" key="1">
    <source>
        <dbReference type="ARBA" id="ARBA00004141"/>
    </source>
</evidence>
<proteinExistence type="inferred from homology"/>
<keyword evidence="6 7" id="KW-0472">Membrane</keyword>
<evidence type="ECO:0000256" key="6">
    <source>
        <dbReference type="ARBA" id="ARBA00023136"/>
    </source>
</evidence>
<dbReference type="AlphaFoldDB" id="A0AAW1P265"/>
<keyword evidence="9" id="KW-1185">Reference proteome</keyword>
<feature type="transmembrane region" description="Helical" evidence="7">
    <location>
        <begin position="226"/>
        <end position="249"/>
    </location>
</feature>